<dbReference type="InterPro" id="IPR015943">
    <property type="entry name" value="WD40/YVTN_repeat-like_dom_sf"/>
</dbReference>
<evidence type="ECO:0000256" key="13">
    <source>
        <dbReference type="SAM" id="MobiDB-lite"/>
    </source>
</evidence>
<dbReference type="GO" id="GO:0045504">
    <property type="term" value="F:dynein heavy chain binding"/>
    <property type="evidence" value="ECO:0007669"/>
    <property type="project" value="TreeGrafter"/>
</dbReference>
<evidence type="ECO:0000256" key="6">
    <source>
        <dbReference type="ARBA" id="ARBA00023069"/>
    </source>
</evidence>
<dbReference type="KEGG" id="mde:101891963"/>
<evidence type="ECO:0000256" key="10">
    <source>
        <dbReference type="ARBA" id="ARBA00040002"/>
    </source>
</evidence>
<dbReference type="SMART" id="SM00320">
    <property type="entry name" value="WD40"/>
    <property type="match status" value="2"/>
</dbReference>
<keyword evidence="2" id="KW-0963">Cytoplasm</keyword>
<keyword evidence="7" id="KW-0206">Cytoskeleton</keyword>
<dbReference type="GO" id="GO:0120293">
    <property type="term" value="C:dynein axonemal particle"/>
    <property type="evidence" value="ECO:0007669"/>
    <property type="project" value="UniProtKB-SubCell"/>
</dbReference>
<dbReference type="InterPro" id="IPR001680">
    <property type="entry name" value="WD40_rpt"/>
</dbReference>
<dbReference type="AlphaFoldDB" id="A0A1I8N4X0"/>
<dbReference type="InterPro" id="IPR050687">
    <property type="entry name" value="Dynein_IC"/>
</dbReference>
<reference evidence="14" key="1">
    <citation type="submission" date="2020-05" db="UniProtKB">
        <authorList>
            <consortium name="EnsemblMetazoa"/>
        </authorList>
    </citation>
    <scope>IDENTIFICATION</scope>
    <source>
        <strain evidence="14">Aabys</strain>
    </source>
</reference>
<keyword evidence="5" id="KW-0282">Flagellum</keyword>
<evidence type="ECO:0000313" key="14">
    <source>
        <dbReference type="EnsemblMetazoa" id="MDOA011580-PA"/>
    </source>
</evidence>
<dbReference type="GO" id="GO:0003341">
    <property type="term" value="P:cilium movement"/>
    <property type="evidence" value="ECO:0007669"/>
    <property type="project" value="TreeGrafter"/>
</dbReference>
<dbReference type="PANTHER" id="PTHR12442:SF12">
    <property type="entry name" value="DYNEIN AXONEMAL INTERMEDIATE CHAIN 4"/>
    <property type="match status" value="1"/>
</dbReference>
<dbReference type="VEuPathDB" id="VectorBase:MDOA011580"/>
<dbReference type="EnsemblMetazoa" id="MDOA011580-RA">
    <property type="protein sequence ID" value="MDOA011580-PA"/>
    <property type="gene ID" value="MDOA011580"/>
</dbReference>
<organism evidence="14">
    <name type="scientific">Musca domestica</name>
    <name type="common">House fly</name>
    <dbReference type="NCBI Taxonomy" id="7370"/>
    <lineage>
        <taxon>Eukaryota</taxon>
        <taxon>Metazoa</taxon>
        <taxon>Ecdysozoa</taxon>
        <taxon>Arthropoda</taxon>
        <taxon>Hexapoda</taxon>
        <taxon>Insecta</taxon>
        <taxon>Pterygota</taxon>
        <taxon>Neoptera</taxon>
        <taxon>Endopterygota</taxon>
        <taxon>Diptera</taxon>
        <taxon>Brachycera</taxon>
        <taxon>Muscomorpha</taxon>
        <taxon>Muscoidea</taxon>
        <taxon>Muscidae</taxon>
        <taxon>Musca</taxon>
    </lineage>
</organism>
<evidence type="ECO:0000256" key="1">
    <source>
        <dbReference type="ARBA" id="ARBA00004611"/>
    </source>
</evidence>
<accession>A0A1I8N4X0</accession>
<dbReference type="GO" id="GO:0045503">
    <property type="term" value="F:dynein light chain binding"/>
    <property type="evidence" value="ECO:0007669"/>
    <property type="project" value="TreeGrafter"/>
</dbReference>
<evidence type="ECO:0000256" key="11">
    <source>
        <dbReference type="ARBA" id="ARBA00041557"/>
    </source>
</evidence>
<keyword evidence="8" id="KW-0966">Cell projection</keyword>
<feature type="repeat" description="WD" evidence="12">
    <location>
        <begin position="606"/>
        <end position="638"/>
    </location>
</feature>
<comment type="subcellular location">
    <subcellularLocation>
        <location evidence="1">Cytoplasm</location>
        <location evidence="1">Cytoskeleton</location>
        <location evidence="1">Flagellum axoneme</location>
    </subcellularLocation>
    <subcellularLocation>
        <location evidence="9">Dynein axonemal particle</location>
    </subcellularLocation>
</comment>
<protein>
    <recommendedName>
        <fullName evidence="10">Dynein axonemal intermediate chain 4</fullName>
    </recommendedName>
    <alternativeName>
        <fullName evidence="11">WD repeat-containing protein 78</fullName>
    </alternativeName>
</protein>
<dbReference type="GO" id="GO:0005858">
    <property type="term" value="C:axonemal dynein complex"/>
    <property type="evidence" value="ECO:0007669"/>
    <property type="project" value="TreeGrafter"/>
</dbReference>
<dbReference type="PROSITE" id="PS50082">
    <property type="entry name" value="WD_REPEATS_2"/>
    <property type="match status" value="1"/>
</dbReference>
<evidence type="ECO:0000256" key="5">
    <source>
        <dbReference type="ARBA" id="ARBA00022846"/>
    </source>
</evidence>
<proteinExistence type="predicted"/>
<evidence type="ECO:0000256" key="3">
    <source>
        <dbReference type="ARBA" id="ARBA00022574"/>
    </source>
</evidence>
<dbReference type="PANTHER" id="PTHR12442">
    <property type="entry name" value="DYNEIN INTERMEDIATE CHAIN"/>
    <property type="match status" value="1"/>
</dbReference>
<evidence type="ECO:0000256" key="9">
    <source>
        <dbReference type="ARBA" id="ARBA00024190"/>
    </source>
</evidence>
<evidence type="ECO:0000313" key="15">
    <source>
        <dbReference type="Proteomes" id="UP001652621"/>
    </source>
</evidence>
<gene>
    <name evidence="14" type="primary">101891963</name>
    <name evidence="16" type="synonym">LOC101891963</name>
</gene>
<evidence type="ECO:0000256" key="2">
    <source>
        <dbReference type="ARBA" id="ARBA00022490"/>
    </source>
</evidence>
<name>A0A1I8N4X0_MUSDO</name>
<feature type="region of interest" description="Disordered" evidence="13">
    <location>
        <begin position="294"/>
        <end position="314"/>
    </location>
</feature>
<evidence type="ECO:0000256" key="12">
    <source>
        <dbReference type="PROSITE-ProRule" id="PRU00221"/>
    </source>
</evidence>
<evidence type="ECO:0000313" key="16">
    <source>
        <dbReference type="RefSeq" id="XP_005176642.1"/>
    </source>
</evidence>
<evidence type="ECO:0000256" key="7">
    <source>
        <dbReference type="ARBA" id="ARBA00023212"/>
    </source>
</evidence>
<dbReference type="RefSeq" id="XP_005176642.1">
    <property type="nucleotide sequence ID" value="XM_005176585.3"/>
</dbReference>
<keyword evidence="15" id="KW-1185">Reference proteome</keyword>
<keyword evidence="3 12" id="KW-0853">WD repeat</keyword>
<dbReference type="Proteomes" id="UP001652621">
    <property type="component" value="Unplaced"/>
</dbReference>
<dbReference type="eggNOG" id="KOG1587">
    <property type="taxonomic scope" value="Eukaryota"/>
</dbReference>
<keyword evidence="4" id="KW-0677">Repeat</keyword>
<evidence type="ECO:0000256" key="4">
    <source>
        <dbReference type="ARBA" id="ARBA00022737"/>
    </source>
</evidence>
<dbReference type="STRING" id="7370.A0A1I8N4X0"/>
<dbReference type="SUPFAM" id="SSF50978">
    <property type="entry name" value="WD40 repeat-like"/>
    <property type="match status" value="1"/>
</dbReference>
<dbReference type="Gene3D" id="2.130.10.10">
    <property type="entry name" value="YVTN repeat-like/Quinoprotein amine dehydrogenase"/>
    <property type="match status" value="2"/>
</dbReference>
<feature type="compositionally biased region" description="Basic and acidic residues" evidence="13">
    <location>
        <begin position="13"/>
        <end position="28"/>
    </location>
</feature>
<keyword evidence="6" id="KW-0969">Cilium</keyword>
<feature type="region of interest" description="Disordered" evidence="13">
    <location>
        <begin position="1"/>
        <end position="29"/>
    </location>
</feature>
<dbReference type="InterPro" id="IPR036322">
    <property type="entry name" value="WD40_repeat_dom_sf"/>
</dbReference>
<dbReference type="OrthoDB" id="10259804at2759"/>
<dbReference type="VEuPathDB" id="VectorBase:MDOMA2_011861"/>
<dbReference type="Pfam" id="PF00400">
    <property type="entry name" value="WD40"/>
    <property type="match status" value="1"/>
</dbReference>
<reference evidence="16" key="2">
    <citation type="submission" date="2025-04" db="UniProtKB">
        <authorList>
            <consortium name="RefSeq"/>
        </authorList>
    </citation>
    <scope>IDENTIFICATION</scope>
    <source>
        <strain evidence="16">Aabys</strain>
    </source>
</reference>
<evidence type="ECO:0000256" key="8">
    <source>
        <dbReference type="ARBA" id="ARBA00023273"/>
    </source>
</evidence>
<sequence>MTSSKITTFFKPSADDKNEEPTDGDKLLPTKKKLVTMDKRESKESVLPSRLSYYEYVDMEVQRALDRRDFLKIEENIDGETVDVTPKPIDVAFDTEDYKKLKKTLESIQKRRGDSEGFKGTASSLMRTKSSRGVGFHLSMEDIVTGIGSERMLTDLRTTSSSLSPYIDVSSSSSSLSSLEDQAKKDLKSKFNLPFIRVVLRKTELILLYEQQSMTAIRNTEDGNSAEQDNKQYDYLTIGKGKVRRRSDAETQTNETLFKSRKVNTIRKDTTNTGSYVSYFEMFDTYRKLGELDPFSEESEGGKGEKESNYQQKMSPEEQYAAILKLPSFHWASTVVKRMLAGNNFEKSQRRFRNMDPIPKTVSQIDYKYSLKNLFTILPYARDNERRAVSDMSFCYSNSDILAVAYGIYSYQAAKLPNTGEVCIWSIKNPCDPERYYFYNYPVVSLEFSPYRANLLAIGLFDGTVEVRDISRFNEPPVAVSQRSSSPGVDPVLAIKWIKQASSADGGDEIDPFLSLSQDGSVTRFHIIRSPHLLGNRQMGLERIEGKPEGLPVTVVNVATQEANPRPQCLNLTKHPLHPDIYYILTDEGCLHKCSTNYQHHYLEVLKTHKGAVNCMDFSPWSPKLFLTCGNDWYIRIWMEGIFKPLITLQNMYGPYQWAGWSRTHSTVLIALNRKQCEIWDLKRSTLKPVSVHTLGSSYNTLALFSRDGNSIAIGNERGKVFMQAFEEMPFAPHYQYDALEKAILNAVNNFPELLIELKSLGYFGYPSKGMVIPP</sequence>